<dbReference type="EMBL" id="JAUORK010000011">
    <property type="protein sequence ID" value="MDO6672428.1"/>
    <property type="molecule type" value="Genomic_DNA"/>
</dbReference>
<comment type="caution">
    <text evidence="2">The sequence shown here is derived from an EMBL/GenBank/DDBJ whole genome shotgun (WGS) entry which is preliminary data.</text>
</comment>
<reference evidence="2" key="1">
    <citation type="submission" date="2023-07" db="EMBL/GenBank/DDBJ databases">
        <title>Genome content predicts the carbon catabolic preferences of heterotrophic bacteria.</title>
        <authorList>
            <person name="Gralka M."/>
        </authorList>
    </citation>
    <scope>NUCLEOTIDE SEQUENCE</scope>
    <source>
        <strain evidence="2">C2R13</strain>
    </source>
</reference>
<organism evidence="2 3">
    <name type="scientific">Cobetia amphilecti</name>
    <dbReference type="NCBI Taxonomy" id="1055104"/>
    <lineage>
        <taxon>Bacteria</taxon>
        <taxon>Pseudomonadati</taxon>
        <taxon>Pseudomonadota</taxon>
        <taxon>Gammaproteobacteria</taxon>
        <taxon>Oceanospirillales</taxon>
        <taxon>Halomonadaceae</taxon>
        <taxon>Cobetia</taxon>
    </lineage>
</organism>
<name>A0AAP4X1T5_9GAMM</name>
<dbReference type="Pfam" id="PF10095">
    <property type="entry name" value="DUF2333"/>
    <property type="match status" value="1"/>
</dbReference>
<evidence type="ECO:0000256" key="1">
    <source>
        <dbReference type="SAM" id="Phobius"/>
    </source>
</evidence>
<dbReference type="AlphaFoldDB" id="A0AAP4X1T5"/>
<evidence type="ECO:0000313" key="2">
    <source>
        <dbReference type="EMBL" id="MDO6672428.1"/>
    </source>
</evidence>
<dbReference type="RefSeq" id="WP_043331981.1">
    <property type="nucleotide sequence ID" value="NZ_CANLSP010000002.1"/>
</dbReference>
<gene>
    <name evidence="2" type="ORF">Q4535_09885</name>
</gene>
<accession>A0AAP4X1T5</accession>
<dbReference type="InterPro" id="IPR016936">
    <property type="entry name" value="UCP029693"/>
</dbReference>
<evidence type="ECO:0000313" key="3">
    <source>
        <dbReference type="Proteomes" id="UP001170481"/>
    </source>
</evidence>
<dbReference type="GeneID" id="97325474"/>
<sequence length="367" mass="40523">MALFGKGSKRGANRDVLETPQYGWIWKPLIGLFVIYLLVCVGLGIYWSSEPDEFNIDQATRTELARVHGLAAPVAKVEGEEPAPAFETLPTGTATVATLMKLNDTLLHKPGGYLKNDVAPPGLMLDNMPNWEYGVLVQVRDMTRELRKEFSRSQSQSSDDKALGKAESLLFIDANAWMLPEAEHEYADANRELGDYLKRLSDDTQNNGQFYARADNLVAWLSDVENRLGSLSQRLSASVGKSQLNLSLAGDKSATSAKSTQTEEEIKTPWLEIDDVFYQARGTSWALIHLLKAVRHDFQGVLEDKNALTSIDQIIRELEATQTDIGSPIILNGSGFGFFANHSLVMANYVARANSAISDLRSLLEKG</sequence>
<dbReference type="Proteomes" id="UP001170481">
    <property type="component" value="Unassembled WGS sequence"/>
</dbReference>
<keyword evidence="1" id="KW-0472">Membrane</keyword>
<protein>
    <submittedName>
        <fullName evidence="2">DUF2333 family protein</fullName>
    </submittedName>
</protein>
<dbReference type="PIRSF" id="PIRSF029693">
    <property type="entry name" value="UCP029693"/>
    <property type="match status" value="1"/>
</dbReference>
<feature type="transmembrane region" description="Helical" evidence="1">
    <location>
        <begin position="29"/>
        <end position="47"/>
    </location>
</feature>
<keyword evidence="1" id="KW-0812">Transmembrane</keyword>
<proteinExistence type="predicted"/>
<keyword evidence="1" id="KW-1133">Transmembrane helix</keyword>